<feature type="binding site" evidence="6">
    <location>
        <position position="56"/>
    </location>
    <ligand>
        <name>substrate</name>
    </ligand>
</feature>
<dbReference type="Proteomes" id="UP000296144">
    <property type="component" value="Unassembled WGS sequence"/>
</dbReference>
<dbReference type="AlphaFoldDB" id="A0A2P5SVT7"/>
<comment type="subunit">
    <text evidence="6">Homohexamer.</text>
</comment>
<dbReference type="RefSeq" id="WP_136130236.1">
    <property type="nucleotide sequence ID" value="NZ_PDKU01000003.1"/>
</dbReference>
<keyword evidence="4 6" id="KW-0378">Hydrolase</keyword>
<sequence length="183" mass="21141">MNLSKVPAGIQIPEDIYVIIEIPANDNPIKYEINKKLNVLFVDRFILTTMFYPCNYGYINDTLSLDGDPIDVLVPTPYPLRSKSVIRCRPVGMLKMIDDSGEDFKLIAVPHTTVSKEYDDIHNINDLPKLLRNQIMHFFRHYKDLEEGKWVQIKSWDDVTAAKNEIIASVERAKKLKNSFIDE</sequence>
<reference evidence="7 8" key="1">
    <citation type="journal article" date="2018" name="Genome Biol. Evol.">
        <title>Cladogenesis and Genomic Streamlining in Extracellular Endosymbionts of Tropical Stink Bugs.</title>
        <authorList>
            <person name="Otero-Bravo A."/>
            <person name="Goffredi S."/>
            <person name="Sabree Z.L."/>
        </authorList>
    </citation>
    <scope>NUCLEOTIDE SEQUENCE [LARGE SCALE GENOMIC DNA]</scope>
    <source>
        <strain evidence="7 8">SoEL</strain>
    </source>
</reference>
<feature type="binding site" evidence="6">
    <location>
        <position position="30"/>
    </location>
    <ligand>
        <name>substrate</name>
    </ligand>
</feature>
<dbReference type="EMBL" id="PDKU01000003">
    <property type="protein sequence ID" value="PPI86448.1"/>
    <property type="molecule type" value="Genomic_DNA"/>
</dbReference>
<name>A0A2P5SVT7_9GAMM</name>
<dbReference type="CDD" id="cd00412">
    <property type="entry name" value="pyrophosphatase"/>
    <property type="match status" value="1"/>
</dbReference>
<dbReference type="GO" id="GO:0000287">
    <property type="term" value="F:magnesium ion binding"/>
    <property type="evidence" value="ECO:0007669"/>
    <property type="project" value="UniProtKB-UniRule"/>
</dbReference>
<evidence type="ECO:0000256" key="1">
    <source>
        <dbReference type="ARBA" id="ARBA00001946"/>
    </source>
</evidence>
<dbReference type="PROSITE" id="PS00387">
    <property type="entry name" value="PPASE"/>
    <property type="match status" value="1"/>
</dbReference>
<keyword evidence="5 6" id="KW-0460">Magnesium</keyword>
<dbReference type="SUPFAM" id="SSF50324">
    <property type="entry name" value="Inorganic pyrophosphatase"/>
    <property type="match status" value="1"/>
</dbReference>
<feature type="binding site" evidence="6">
    <location>
        <position position="66"/>
    </location>
    <ligand>
        <name>Mg(2+)</name>
        <dbReference type="ChEBI" id="CHEBI:18420"/>
        <label>1</label>
    </ligand>
</feature>
<dbReference type="Gene3D" id="3.90.80.10">
    <property type="entry name" value="Inorganic pyrophosphatase"/>
    <property type="match status" value="1"/>
</dbReference>
<evidence type="ECO:0000256" key="5">
    <source>
        <dbReference type="ARBA" id="ARBA00022842"/>
    </source>
</evidence>
<dbReference type="GO" id="GO:0004427">
    <property type="term" value="F:inorganic diphosphate phosphatase activity"/>
    <property type="evidence" value="ECO:0007669"/>
    <property type="project" value="UniProtKB-UniRule"/>
</dbReference>
<dbReference type="FunFam" id="3.90.80.10:FF:000001">
    <property type="entry name" value="Inorganic pyrophosphatase"/>
    <property type="match status" value="1"/>
</dbReference>
<feature type="binding site" evidence="6">
    <location>
        <position position="44"/>
    </location>
    <ligand>
        <name>substrate</name>
    </ligand>
</feature>
<dbReference type="GO" id="GO:0006796">
    <property type="term" value="P:phosphate-containing compound metabolic process"/>
    <property type="evidence" value="ECO:0007669"/>
    <property type="project" value="InterPro"/>
</dbReference>
<evidence type="ECO:0000256" key="6">
    <source>
        <dbReference type="HAMAP-Rule" id="MF_00209"/>
    </source>
</evidence>
<evidence type="ECO:0000313" key="7">
    <source>
        <dbReference type="EMBL" id="PPI86448.1"/>
    </source>
</evidence>
<comment type="similarity">
    <text evidence="6">Belongs to the PPase family.</text>
</comment>
<dbReference type="NCBIfam" id="NF002317">
    <property type="entry name" value="PRK01250.1"/>
    <property type="match status" value="1"/>
</dbReference>
<dbReference type="HAMAP" id="MF_00209">
    <property type="entry name" value="Inorganic_PPase"/>
    <property type="match status" value="1"/>
</dbReference>
<dbReference type="EC" id="3.6.1.1" evidence="6"/>
<gene>
    <name evidence="6" type="primary">ppa</name>
    <name evidence="7" type="ORF">CRV10_02340</name>
</gene>
<comment type="subcellular location">
    <subcellularLocation>
        <location evidence="6">Cytoplasm</location>
    </subcellularLocation>
</comment>
<dbReference type="InterPro" id="IPR008162">
    <property type="entry name" value="Pyrophosphatase"/>
</dbReference>
<feature type="binding site" evidence="6">
    <location>
        <position position="71"/>
    </location>
    <ligand>
        <name>Mg(2+)</name>
        <dbReference type="ChEBI" id="CHEBI:18420"/>
        <label>1</label>
    </ligand>
</feature>
<evidence type="ECO:0000256" key="2">
    <source>
        <dbReference type="ARBA" id="ARBA00022490"/>
    </source>
</evidence>
<comment type="function">
    <text evidence="6">Catalyzes the hydrolysis of inorganic pyrophosphate (PPi) forming two phosphate ions.</text>
</comment>
<comment type="catalytic activity">
    <reaction evidence="6">
        <text>diphosphate + H2O = 2 phosphate + H(+)</text>
        <dbReference type="Rhea" id="RHEA:24576"/>
        <dbReference type="ChEBI" id="CHEBI:15377"/>
        <dbReference type="ChEBI" id="CHEBI:15378"/>
        <dbReference type="ChEBI" id="CHEBI:33019"/>
        <dbReference type="ChEBI" id="CHEBI:43474"/>
        <dbReference type="EC" id="3.6.1.1"/>
    </reaction>
</comment>
<evidence type="ECO:0000313" key="8">
    <source>
        <dbReference type="Proteomes" id="UP000296144"/>
    </source>
</evidence>
<protein>
    <recommendedName>
        <fullName evidence="6">Inorganic pyrophosphatase</fullName>
        <ecNumber evidence="6">3.6.1.1</ecNumber>
    </recommendedName>
    <alternativeName>
        <fullName evidence="6">Pyrophosphate phospho-hydrolase</fullName>
        <shortName evidence="6">PPase</shortName>
    </alternativeName>
</protein>
<evidence type="ECO:0000256" key="4">
    <source>
        <dbReference type="ARBA" id="ARBA00022801"/>
    </source>
</evidence>
<dbReference type="PANTHER" id="PTHR10286">
    <property type="entry name" value="INORGANIC PYROPHOSPHATASE"/>
    <property type="match status" value="1"/>
</dbReference>
<feature type="binding site" evidence="6">
    <location>
        <position position="142"/>
    </location>
    <ligand>
        <name>substrate</name>
    </ligand>
</feature>
<feature type="binding site" evidence="6">
    <location>
        <position position="71"/>
    </location>
    <ligand>
        <name>Mg(2+)</name>
        <dbReference type="ChEBI" id="CHEBI:18420"/>
        <label>2</label>
    </ligand>
</feature>
<comment type="caution">
    <text evidence="7">The sequence shown here is derived from an EMBL/GenBank/DDBJ whole genome shotgun (WGS) entry which is preliminary data.</text>
</comment>
<organism evidence="7 8">
    <name type="scientific">Candidatus Pantoea edessiphila</name>
    <dbReference type="NCBI Taxonomy" id="2044610"/>
    <lineage>
        <taxon>Bacteria</taxon>
        <taxon>Pseudomonadati</taxon>
        <taxon>Pseudomonadota</taxon>
        <taxon>Gammaproteobacteria</taxon>
        <taxon>Enterobacterales</taxon>
        <taxon>Erwiniaceae</taxon>
        <taxon>Pantoea</taxon>
    </lineage>
</organism>
<comment type="cofactor">
    <cofactor evidence="1 6">
        <name>Mg(2+)</name>
        <dbReference type="ChEBI" id="CHEBI:18420"/>
    </cofactor>
</comment>
<feature type="binding site" evidence="6">
    <location>
        <position position="103"/>
    </location>
    <ligand>
        <name>Mg(2+)</name>
        <dbReference type="ChEBI" id="CHEBI:18420"/>
        <label>1</label>
    </ligand>
</feature>
<dbReference type="Pfam" id="PF00719">
    <property type="entry name" value="Pyrophosphatase"/>
    <property type="match status" value="1"/>
</dbReference>
<dbReference type="GO" id="GO:0005737">
    <property type="term" value="C:cytoplasm"/>
    <property type="evidence" value="ECO:0007669"/>
    <property type="project" value="UniProtKB-SubCell"/>
</dbReference>
<accession>A0A2P5SVT7</accession>
<proteinExistence type="inferred from homology"/>
<evidence type="ECO:0000256" key="3">
    <source>
        <dbReference type="ARBA" id="ARBA00022723"/>
    </source>
</evidence>
<dbReference type="OrthoDB" id="5187599at2"/>
<keyword evidence="3 6" id="KW-0479">Metal-binding</keyword>
<dbReference type="InterPro" id="IPR036649">
    <property type="entry name" value="Pyrophosphatase_sf"/>
</dbReference>
<keyword evidence="2 6" id="KW-0963">Cytoplasm</keyword>
<keyword evidence="8" id="KW-1185">Reference proteome</keyword>